<feature type="transmembrane region" description="Helical" evidence="8">
    <location>
        <begin position="159"/>
        <end position="184"/>
    </location>
</feature>
<feature type="region of interest" description="Disordered" evidence="7">
    <location>
        <begin position="1"/>
        <end position="85"/>
    </location>
</feature>
<dbReference type="PANTHER" id="PTHR23501:SF12">
    <property type="entry name" value="MAJOR FACILITATOR SUPERFAMILY (MFS) PROFILE DOMAIN-CONTAINING PROTEIN-RELATED"/>
    <property type="match status" value="1"/>
</dbReference>
<feature type="transmembrane region" description="Helical" evidence="8">
    <location>
        <begin position="510"/>
        <end position="530"/>
    </location>
</feature>
<proteinExistence type="inferred from homology"/>
<name>A0A0D2ESI0_9EURO</name>
<sequence>MATTSSATEQPHCGLSNENQENVAAPERHNQRLGEKNETHDGLTAAPYPVTPPRQTLSSATATPGLRSSSSESTMRNSRQSTSPPQGIILVETTYTVEELPADMNPTASQMTLYGDSTPFYEVTVTAASNLARQLFETTPLDGPAGNEREPKTRPTKRWMYAGIVLALMNLVTIGIDTMVAVWMPNMLFDWDVVGFEWAFAGPAIGASATILLAGQLYAVFPFKVIYLLSAFLVLAGTISAGFAQHMAFLFWTRILVGVGIGGQQLGTMVFLERKNTFMDKIRRDFFLTISTTLGMILGPIFGAIFAHRQRFYAWGFYAAFIIGIVLFLILAYLLPNKLDVVGTGQWRCGNTMVWRNPLLRVDVLGCSLSFIGIMLLFIAFNFAGTVTLWSNKNLYITIGIGVAFVFLLVLQQSLQVLSSPSTNVFPTHYLRSLKTTALFMTVFLTSGIVQTVLPYTALYQLVTRSGPSALSTAFYLFFSMTAPIFIPILVIHVHLGGGMISKYAVWPSYALWTLISSVFILTGTILLFINTPNLIPTSTGGIPTVAREFALACIGFWSSVILPIAHQIMDIYQPLAGQTHPYHNRAFVLFAFWLGAAVALTATGSIFMQEGTRALLPLVLGPKCELKDFCEEDARILMLGYTFVKSHTDEIFLPSIAVLENTFALAFAPQLLFAVVLFLLAAGMMAKKLRAGGLGAVPKEWTVQDESAGQDIELTEQGGRGAAGGERQEAEAWPLTA</sequence>
<accession>A0A0D2ESI0</accession>
<dbReference type="AlphaFoldDB" id="A0A0D2ESI0"/>
<dbReference type="EMBL" id="KN847322">
    <property type="protein sequence ID" value="KIW50769.1"/>
    <property type="molecule type" value="Genomic_DNA"/>
</dbReference>
<feature type="transmembrane region" description="Helical" evidence="8">
    <location>
        <begin position="196"/>
        <end position="218"/>
    </location>
</feature>
<feature type="transmembrane region" description="Helical" evidence="8">
    <location>
        <begin position="284"/>
        <end position="306"/>
    </location>
</feature>
<evidence type="ECO:0008006" key="11">
    <source>
        <dbReference type="Google" id="ProtNLM"/>
    </source>
</evidence>
<feature type="compositionally biased region" description="Polar residues" evidence="7">
    <location>
        <begin position="53"/>
        <end position="62"/>
    </location>
</feature>
<comment type="similarity">
    <text evidence="2">Belongs to the major facilitator superfamily. TCR/Tet family.</text>
</comment>
<protein>
    <recommendedName>
        <fullName evidence="11">Major facilitator superfamily (MFS) profile domain-containing protein</fullName>
    </recommendedName>
</protein>
<dbReference type="HOGENOM" id="CLU_389315_0_0_1"/>
<evidence type="ECO:0000256" key="6">
    <source>
        <dbReference type="ARBA" id="ARBA00023136"/>
    </source>
</evidence>
<evidence type="ECO:0000256" key="3">
    <source>
        <dbReference type="ARBA" id="ARBA00022448"/>
    </source>
</evidence>
<keyword evidence="6 8" id="KW-0472">Membrane</keyword>
<feature type="compositionally biased region" description="Low complexity" evidence="7">
    <location>
        <begin position="67"/>
        <end position="81"/>
    </location>
</feature>
<feature type="transmembrane region" description="Helical" evidence="8">
    <location>
        <begin position="362"/>
        <end position="383"/>
    </location>
</feature>
<dbReference type="GeneID" id="25331465"/>
<keyword evidence="5 8" id="KW-1133">Transmembrane helix</keyword>
<comment type="subcellular location">
    <subcellularLocation>
        <location evidence="1">Membrane</location>
        <topology evidence="1">Multi-pass membrane protein</topology>
    </subcellularLocation>
</comment>
<dbReference type="PANTHER" id="PTHR23501">
    <property type="entry name" value="MAJOR FACILITATOR SUPERFAMILY"/>
    <property type="match status" value="1"/>
</dbReference>
<evidence type="ECO:0000256" key="7">
    <source>
        <dbReference type="SAM" id="MobiDB-lite"/>
    </source>
</evidence>
<feature type="transmembrane region" description="Helical" evidence="8">
    <location>
        <begin position="249"/>
        <end position="272"/>
    </location>
</feature>
<dbReference type="Proteomes" id="UP000054342">
    <property type="component" value="Unassembled WGS sequence"/>
</dbReference>
<feature type="transmembrane region" description="Helical" evidence="8">
    <location>
        <begin position="436"/>
        <end position="454"/>
    </location>
</feature>
<dbReference type="SUPFAM" id="SSF103473">
    <property type="entry name" value="MFS general substrate transporter"/>
    <property type="match status" value="1"/>
</dbReference>
<evidence type="ECO:0000256" key="2">
    <source>
        <dbReference type="ARBA" id="ARBA00007520"/>
    </source>
</evidence>
<feature type="transmembrane region" description="Helical" evidence="8">
    <location>
        <begin position="225"/>
        <end position="243"/>
    </location>
</feature>
<feature type="compositionally biased region" description="Basic and acidic residues" evidence="7">
    <location>
        <begin position="26"/>
        <end position="41"/>
    </location>
</feature>
<dbReference type="Gene3D" id="1.20.1250.20">
    <property type="entry name" value="MFS general substrate transporter like domains"/>
    <property type="match status" value="1"/>
</dbReference>
<feature type="transmembrane region" description="Helical" evidence="8">
    <location>
        <begin position="312"/>
        <end position="335"/>
    </location>
</feature>
<evidence type="ECO:0000256" key="4">
    <source>
        <dbReference type="ARBA" id="ARBA00022692"/>
    </source>
</evidence>
<organism evidence="9 10">
    <name type="scientific">Exophiala xenobiotica</name>
    <dbReference type="NCBI Taxonomy" id="348802"/>
    <lineage>
        <taxon>Eukaryota</taxon>
        <taxon>Fungi</taxon>
        <taxon>Dikarya</taxon>
        <taxon>Ascomycota</taxon>
        <taxon>Pezizomycotina</taxon>
        <taxon>Eurotiomycetes</taxon>
        <taxon>Chaetothyriomycetidae</taxon>
        <taxon>Chaetothyriales</taxon>
        <taxon>Herpotrichiellaceae</taxon>
        <taxon>Exophiala</taxon>
    </lineage>
</organism>
<evidence type="ECO:0000313" key="10">
    <source>
        <dbReference type="Proteomes" id="UP000054342"/>
    </source>
</evidence>
<evidence type="ECO:0000313" key="9">
    <source>
        <dbReference type="EMBL" id="KIW50769.1"/>
    </source>
</evidence>
<evidence type="ECO:0000256" key="5">
    <source>
        <dbReference type="ARBA" id="ARBA00022989"/>
    </source>
</evidence>
<feature type="transmembrane region" description="Helical" evidence="8">
    <location>
        <begin position="395"/>
        <end position="415"/>
    </location>
</feature>
<keyword evidence="10" id="KW-1185">Reference proteome</keyword>
<dbReference type="RefSeq" id="XP_013311353.1">
    <property type="nucleotide sequence ID" value="XM_013455899.1"/>
</dbReference>
<feature type="transmembrane region" description="Helical" evidence="8">
    <location>
        <begin position="587"/>
        <end position="609"/>
    </location>
</feature>
<keyword evidence="3" id="KW-0813">Transport</keyword>
<dbReference type="OrthoDB" id="4157088at2759"/>
<feature type="region of interest" description="Disordered" evidence="7">
    <location>
        <begin position="709"/>
        <end position="738"/>
    </location>
</feature>
<dbReference type="GO" id="GO:0022857">
    <property type="term" value="F:transmembrane transporter activity"/>
    <property type="evidence" value="ECO:0007669"/>
    <property type="project" value="TreeGrafter"/>
</dbReference>
<feature type="transmembrane region" description="Helical" evidence="8">
    <location>
        <begin position="664"/>
        <end position="683"/>
    </location>
</feature>
<feature type="transmembrane region" description="Helical" evidence="8">
    <location>
        <begin position="550"/>
        <end position="566"/>
    </location>
</feature>
<dbReference type="GO" id="GO:0005886">
    <property type="term" value="C:plasma membrane"/>
    <property type="evidence" value="ECO:0007669"/>
    <property type="project" value="TreeGrafter"/>
</dbReference>
<evidence type="ECO:0000256" key="8">
    <source>
        <dbReference type="SAM" id="Phobius"/>
    </source>
</evidence>
<gene>
    <name evidence="9" type="ORF">PV05_09557</name>
</gene>
<evidence type="ECO:0000256" key="1">
    <source>
        <dbReference type="ARBA" id="ARBA00004141"/>
    </source>
</evidence>
<feature type="transmembrane region" description="Helical" evidence="8">
    <location>
        <begin position="474"/>
        <end position="498"/>
    </location>
</feature>
<dbReference type="InterPro" id="IPR036259">
    <property type="entry name" value="MFS_trans_sf"/>
</dbReference>
<reference evidence="9 10" key="1">
    <citation type="submission" date="2015-01" db="EMBL/GenBank/DDBJ databases">
        <title>The Genome Sequence of Exophiala xenobiotica CBS118157.</title>
        <authorList>
            <consortium name="The Broad Institute Genomics Platform"/>
            <person name="Cuomo C."/>
            <person name="de Hoog S."/>
            <person name="Gorbushina A."/>
            <person name="Stielow B."/>
            <person name="Teixiera M."/>
            <person name="Abouelleil A."/>
            <person name="Chapman S.B."/>
            <person name="Priest M."/>
            <person name="Young S.K."/>
            <person name="Wortman J."/>
            <person name="Nusbaum C."/>
            <person name="Birren B."/>
        </authorList>
    </citation>
    <scope>NUCLEOTIDE SEQUENCE [LARGE SCALE GENOMIC DNA]</scope>
    <source>
        <strain evidence="9 10">CBS 118157</strain>
    </source>
</reference>
<keyword evidence="4 8" id="KW-0812">Transmembrane</keyword>